<dbReference type="OrthoDB" id="5866299at2759"/>
<evidence type="ECO:0000256" key="3">
    <source>
        <dbReference type="SAM" id="SignalP"/>
    </source>
</evidence>
<keyword evidence="5" id="KW-1185">Reference proteome</keyword>
<protein>
    <submittedName>
        <fullName evidence="4">Uncharacterized protein</fullName>
    </submittedName>
</protein>
<gene>
    <name evidence="4" type="ORF">WR25_03708</name>
</gene>
<feature type="region of interest" description="Disordered" evidence="1">
    <location>
        <begin position="39"/>
        <end position="83"/>
    </location>
</feature>
<keyword evidence="2" id="KW-0812">Transmembrane</keyword>
<dbReference type="EMBL" id="LIAE01006538">
    <property type="protein sequence ID" value="PAV87931.1"/>
    <property type="molecule type" value="Genomic_DNA"/>
</dbReference>
<feature type="signal peptide" evidence="3">
    <location>
        <begin position="1"/>
        <end position="19"/>
    </location>
</feature>
<organism evidence="4 5">
    <name type="scientific">Diploscapter pachys</name>
    <dbReference type="NCBI Taxonomy" id="2018661"/>
    <lineage>
        <taxon>Eukaryota</taxon>
        <taxon>Metazoa</taxon>
        <taxon>Ecdysozoa</taxon>
        <taxon>Nematoda</taxon>
        <taxon>Chromadorea</taxon>
        <taxon>Rhabditida</taxon>
        <taxon>Rhabditina</taxon>
        <taxon>Rhabditomorpha</taxon>
        <taxon>Rhabditoidea</taxon>
        <taxon>Rhabditidae</taxon>
        <taxon>Diploscapter</taxon>
    </lineage>
</organism>
<evidence type="ECO:0000313" key="5">
    <source>
        <dbReference type="Proteomes" id="UP000218231"/>
    </source>
</evidence>
<evidence type="ECO:0000256" key="1">
    <source>
        <dbReference type="SAM" id="MobiDB-lite"/>
    </source>
</evidence>
<feature type="transmembrane region" description="Helical" evidence="2">
    <location>
        <begin position="124"/>
        <end position="150"/>
    </location>
</feature>
<feature type="compositionally biased region" description="Low complexity" evidence="1">
    <location>
        <begin position="71"/>
        <end position="83"/>
    </location>
</feature>
<feature type="chain" id="PRO_5013285390" evidence="3">
    <location>
        <begin position="20"/>
        <end position="174"/>
    </location>
</feature>
<proteinExistence type="predicted"/>
<keyword evidence="2" id="KW-1133">Transmembrane helix</keyword>
<evidence type="ECO:0000256" key="2">
    <source>
        <dbReference type="SAM" id="Phobius"/>
    </source>
</evidence>
<sequence length="174" mass="18914">MRLLCISHLLVLWTASVFAQSIDEEETVHLGVGSSVKEGSADTALSDDEDFEGSALPPESQYAKTPQVHPKATTQATGKIQQQTTKQATTIVKQKVSPLAVTTPVSSILDEEESNISSSSSSIIWTHGIAILLAAILLILFTLIVTIICCKAYHRRKQAYRPGQRRSPDALLKE</sequence>
<keyword evidence="3" id="KW-0732">Signal</keyword>
<name>A0A2A2LNX7_9BILA</name>
<dbReference type="AlphaFoldDB" id="A0A2A2LNX7"/>
<keyword evidence="2" id="KW-0472">Membrane</keyword>
<evidence type="ECO:0000313" key="4">
    <source>
        <dbReference type="EMBL" id="PAV87931.1"/>
    </source>
</evidence>
<comment type="caution">
    <text evidence="4">The sequence shown here is derived from an EMBL/GenBank/DDBJ whole genome shotgun (WGS) entry which is preliminary data.</text>
</comment>
<accession>A0A2A2LNX7</accession>
<reference evidence="4 5" key="1">
    <citation type="journal article" date="2017" name="Curr. Biol.">
        <title>Genome architecture and evolution of a unichromosomal asexual nematode.</title>
        <authorList>
            <person name="Fradin H."/>
            <person name="Zegar C."/>
            <person name="Gutwein M."/>
            <person name="Lucas J."/>
            <person name="Kovtun M."/>
            <person name="Corcoran D."/>
            <person name="Baugh L.R."/>
            <person name="Kiontke K."/>
            <person name="Gunsalus K."/>
            <person name="Fitch D.H."/>
            <person name="Piano F."/>
        </authorList>
    </citation>
    <scope>NUCLEOTIDE SEQUENCE [LARGE SCALE GENOMIC DNA]</scope>
    <source>
        <strain evidence="4">PF1309</strain>
    </source>
</reference>
<dbReference type="Proteomes" id="UP000218231">
    <property type="component" value="Unassembled WGS sequence"/>
</dbReference>